<gene>
    <name evidence="2" type="ORF">AVDCRST_MAG05-484</name>
</gene>
<evidence type="ECO:0000313" key="2">
    <source>
        <dbReference type="EMBL" id="CAA9470139.1"/>
    </source>
</evidence>
<feature type="non-terminal residue" evidence="2">
    <location>
        <position position="51"/>
    </location>
</feature>
<feature type="non-terminal residue" evidence="2">
    <location>
        <position position="1"/>
    </location>
</feature>
<evidence type="ECO:0000256" key="1">
    <source>
        <dbReference type="SAM" id="MobiDB-lite"/>
    </source>
</evidence>
<dbReference type="EMBL" id="CADCVM010000059">
    <property type="protein sequence ID" value="CAA9470139.1"/>
    <property type="molecule type" value="Genomic_DNA"/>
</dbReference>
<protein>
    <submittedName>
        <fullName evidence="2">Uncharacterized protein</fullName>
    </submittedName>
</protein>
<dbReference type="AlphaFoldDB" id="A0A6J4RME6"/>
<proteinExistence type="predicted"/>
<reference evidence="2" key="1">
    <citation type="submission" date="2020-02" db="EMBL/GenBank/DDBJ databases">
        <authorList>
            <person name="Meier V. D."/>
        </authorList>
    </citation>
    <scope>NUCLEOTIDE SEQUENCE</scope>
    <source>
        <strain evidence="2">AVDCRST_MAG05</strain>
    </source>
</reference>
<feature type="region of interest" description="Disordered" evidence="1">
    <location>
        <begin position="1"/>
        <end position="51"/>
    </location>
</feature>
<name>A0A6J4RME6_9ACTN</name>
<accession>A0A6J4RME6</accession>
<sequence length="51" mass="5303">GCPGGSARGPSQDPEEPCGNSKSAIRDAAFRASGPRRRHGGRRASAFGHRI</sequence>
<organism evidence="2">
    <name type="scientific">uncultured Rubrobacteraceae bacterium</name>
    <dbReference type="NCBI Taxonomy" id="349277"/>
    <lineage>
        <taxon>Bacteria</taxon>
        <taxon>Bacillati</taxon>
        <taxon>Actinomycetota</taxon>
        <taxon>Rubrobacteria</taxon>
        <taxon>Rubrobacterales</taxon>
        <taxon>Rubrobacteraceae</taxon>
        <taxon>environmental samples</taxon>
    </lineage>
</organism>